<evidence type="ECO:0000256" key="4">
    <source>
        <dbReference type="RuleBase" id="RU000363"/>
    </source>
</evidence>
<dbReference type="SUPFAM" id="SSF51735">
    <property type="entry name" value="NAD(P)-binding Rossmann-fold domains"/>
    <property type="match status" value="1"/>
</dbReference>
<evidence type="ECO:0000256" key="2">
    <source>
        <dbReference type="ARBA" id="ARBA00022857"/>
    </source>
</evidence>
<reference evidence="5 6" key="1">
    <citation type="submission" date="2022-06" db="EMBL/GenBank/DDBJ databases">
        <title>Paraconexibacter antarcticus.</title>
        <authorList>
            <person name="Kim C.S."/>
        </authorList>
    </citation>
    <scope>NUCLEOTIDE SEQUENCE [LARGE SCALE GENOMIC DNA]</scope>
    <source>
        <strain evidence="5 6">02-257</strain>
    </source>
</reference>
<dbReference type="EMBL" id="CP098502">
    <property type="protein sequence ID" value="UTI63300.1"/>
    <property type="molecule type" value="Genomic_DNA"/>
</dbReference>
<dbReference type="InterPro" id="IPR036291">
    <property type="entry name" value="NAD(P)-bd_dom_sf"/>
</dbReference>
<dbReference type="CDD" id="cd05233">
    <property type="entry name" value="SDR_c"/>
    <property type="match status" value="1"/>
</dbReference>
<evidence type="ECO:0000313" key="6">
    <source>
        <dbReference type="Proteomes" id="UP001056035"/>
    </source>
</evidence>
<keyword evidence="2" id="KW-0521">NADP</keyword>
<evidence type="ECO:0000313" key="5">
    <source>
        <dbReference type="EMBL" id="UTI63300.1"/>
    </source>
</evidence>
<dbReference type="InterPro" id="IPR020904">
    <property type="entry name" value="Sc_DH/Rdtase_CS"/>
</dbReference>
<dbReference type="Gene3D" id="3.40.50.720">
    <property type="entry name" value="NAD(P)-binding Rossmann-like Domain"/>
    <property type="match status" value="1"/>
</dbReference>
<keyword evidence="3" id="KW-0560">Oxidoreductase</keyword>
<evidence type="ECO:0000256" key="1">
    <source>
        <dbReference type="ARBA" id="ARBA00006484"/>
    </source>
</evidence>
<dbReference type="Proteomes" id="UP001056035">
    <property type="component" value="Chromosome"/>
</dbReference>
<dbReference type="PRINTS" id="PR00080">
    <property type="entry name" value="SDRFAMILY"/>
</dbReference>
<organism evidence="5 6">
    <name type="scientific">Paraconexibacter antarcticus</name>
    <dbReference type="NCBI Taxonomy" id="2949664"/>
    <lineage>
        <taxon>Bacteria</taxon>
        <taxon>Bacillati</taxon>
        <taxon>Actinomycetota</taxon>
        <taxon>Thermoleophilia</taxon>
        <taxon>Solirubrobacterales</taxon>
        <taxon>Paraconexibacteraceae</taxon>
        <taxon>Paraconexibacter</taxon>
    </lineage>
</organism>
<keyword evidence="6" id="KW-1185">Reference proteome</keyword>
<dbReference type="PANTHER" id="PTHR43391">
    <property type="entry name" value="RETINOL DEHYDROGENASE-RELATED"/>
    <property type="match status" value="1"/>
</dbReference>
<evidence type="ECO:0000256" key="3">
    <source>
        <dbReference type="ARBA" id="ARBA00023002"/>
    </source>
</evidence>
<comment type="similarity">
    <text evidence="1 4">Belongs to the short-chain dehydrogenases/reductases (SDR) family.</text>
</comment>
<dbReference type="PROSITE" id="PS00061">
    <property type="entry name" value="ADH_SHORT"/>
    <property type="match status" value="1"/>
</dbReference>
<dbReference type="Pfam" id="PF00106">
    <property type="entry name" value="adh_short"/>
    <property type="match status" value="1"/>
</dbReference>
<gene>
    <name evidence="5" type="ORF">NBH00_18305</name>
</gene>
<dbReference type="PRINTS" id="PR00081">
    <property type="entry name" value="GDHRDH"/>
</dbReference>
<accession>A0ABY5DRI0</accession>
<name>A0ABY5DRI0_9ACTN</name>
<protein>
    <submittedName>
        <fullName evidence="5">SDR family oxidoreductase</fullName>
    </submittedName>
</protein>
<dbReference type="InterPro" id="IPR002347">
    <property type="entry name" value="SDR_fam"/>
</dbReference>
<proteinExistence type="inferred from homology"/>
<dbReference type="RefSeq" id="WP_254570028.1">
    <property type="nucleotide sequence ID" value="NZ_CP098502.1"/>
</dbReference>
<dbReference type="PANTHER" id="PTHR43391:SF14">
    <property type="entry name" value="DEHYDROGENASE_REDUCTASE SDR FAMILY PROTEIN 7-LIKE"/>
    <property type="match status" value="1"/>
</dbReference>
<sequence>MDIRDRVCLVTGGAQGIGQATAEALARRGGRVVVADVQLEKAQRVAASLAVPGMAVHLDVTDNESIQAAVAQVAEQLGDIAILVNNAGIGEGHLIEHLDEEVWQRTLDVNLTGPFRMVQATLPQLKRTGGHVVTVASLAARIWAPLLGHYNATKAGVAALNETLRIELKPYDIGVTTVYFGTIDTPLLSHGMADPQVAGVRDVLGRLQRLGVSPLVSSQDAAEAIVRGIEQDKAAVVKPRRAFPIYWVNMPFQRLLGKACANIPRSAAERRRSDDHSADEVGALR</sequence>